<keyword evidence="2" id="KW-1185">Reference proteome</keyword>
<comment type="caution">
    <text evidence="1">The sequence shown here is derived from an EMBL/GenBank/DDBJ whole genome shotgun (WGS) entry which is preliminary data.</text>
</comment>
<dbReference type="InterPro" id="IPR032675">
    <property type="entry name" value="LRR_dom_sf"/>
</dbReference>
<protein>
    <recommendedName>
        <fullName evidence="3">F-box domain-containing protein</fullName>
    </recommendedName>
</protein>
<dbReference type="Gene3D" id="3.80.10.10">
    <property type="entry name" value="Ribonuclease Inhibitor"/>
    <property type="match status" value="1"/>
</dbReference>
<gene>
    <name evidence="1" type="ORF">Fcan01_19440</name>
</gene>
<reference evidence="1 2" key="1">
    <citation type="submission" date="2015-12" db="EMBL/GenBank/DDBJ databases">
        <title>The genome of Folsomia candida.</title>
        <authorList>
            <person name="Faddeeva A."/>
            <person name="Derks M.F."/>
            <person name="Anvar Y."/>
            <person name="Smit S."/>
            <person name="Van Straalen N."/>
            <person name="Roelofs D."/>
        </authorList>
    </citation>
    <scope>NUCLEOTIDE SEQUENCE [LARGE SCALE GENOMIC DNA]</scope>
    <source>
        <strain evidence="1 2">VU population</strain>
        <tissue evidence="1">Whole body</tissue>
    </source>
</reference>
<evidence type="ECO:0000313" key="1">
    <source>
        <dbReference type="EMBL" id="OXA45448.1"/>
    </source>
</evidence>
<dbReference type="EMBL" id="LNIX01000017">
    <property type="protein sequence ID" value="OXA45448.1"/>
    <property type="molecule type" value="Genomic_DNA"/>
</dbReference>
<accession>A0A226DKC9</accession>
<proteinExistence type="predicted"/>
<sequence>MQVGSELSTQEIDDTTNAMMIFSLDNTTHDDSGDLQIDDTNVATSTLMNPLLLNLIFSYMDAPTLKTSVRPVCTLWADLGAPFLGRKTTQLFSERIKCDTEVPETIGLATFHPKLAKNVKLVSCTCPCDSPEVLPRNFVAARPEIARHLEELEVKIDSSFLPGLHKMWRSKAHLFENLSKISITAVLYTDENADSILTGSYPTIENVKMISIRMADQDRDGQDKLAAAISQQLVYSTPNLQEVEVEAGFYLDFSPCKKLVKFKYTFIKFLDWETEERSEVVEIDKVVKMLESCRESLTELSLSQVLLEDFEDDEDDDEMPTLLLLPSFPNLTRLSISSMEVYRLGDCLCATNLPNLTHVSLAGSVKQWFALTDMFSHLRHPHVGVTSLHLDAAYDGDDDHANIGTEIVHLFPSVKTLQLKVTLLEYLHMDDLEEISLLKQTLRNFAP</sequence>
<dbReference type="SUPFAM" id="SSF52047">
    <property type="entry name" value="RNI-like"/>
    <property type="match status" value="1"/>
</dbReference>
<organism evidence="1 2">
    <name type="scientific">Folsomia candida</name>
    <name type="common">Springtail</name>
    <dbReference type="NCBI Taxonomy" id="158441"/>
    <lineage>
        <taxon>Eukaryota</taxon>
        <taxon>Metazoa</taxon>
        <taxon>Ecdysozoa</taxon>
        <taxon>Arthropoda</taxon>
        <taxon>Hexapoda</taxon>
        <taxon>Collembola</taxon>
        <taxon>Entomobryomorpha</taxon>
        <taxon>Isotomoidea</taxon>
        <taxon>Isotomidae</taxon>
        <taxon>Proisotominae</taxon>
        <taxon>Folsomia</taxon>
    </lineage>
</organism>
<dbReference type="Proteomes" id="UP000198287">
    <property type="component" value="Unassembled WGS sequence"/>
</dbReference>
<evidence type="ECO:0000313" key="2">
    <source>
        <dbReference type="Proteomes" id="UP000198287"/>
    </source>
</evidence>
<name>A0A226DKC9_FOLCA</name>
<dbReference type="AlphaFoldDB" id="A0A226DKC9"/>
<evidence type="ECO:0008006" key="3">
    <source>
        <dbReference type="Google" id="ProtNLM"/>
    </source>
</evidence>